<feature type="compositionally biased region" description="Basic and acidic residues" evidence="1">
    <location>
        <begin position="40"/>
        <end position="49"/>
    </location>
</feature>
<sequence>MSRRTERRGVGEEPLGTDGSGRSNWAPRPPPPAVRANEASNERSKQRSEIEEETGTFNDERNSKSTSATRDSNEKVRGQGHAPTTEQRQPDADGGQSSQGAGISPDVAAAAISTAVSLLIRACHFFRPRAEFFLGLLLEMQGKESVDWQRIDPPERDDVEARLPGQSDPL</sequence>
<evidence type="ECO:0000313" key="3">
    <source>
        <dbReference type="Proteomes" id="UP000266841"/>
    </source>
</evidence>
<accession>K0QZ28</accession>
<protein>
    <submittedName>
        <fullName evidence="2">Uncharacterized protein</fullName>
    </submittedName>
</protein>
<feature type="compositionally biased region" description="Basic and acidic residues" evidence="1">
    <location>
        <begin position="148"/>
        <end position="161"/>
    </location>
</feature>
<feature type="non-terminal residue" evidence="2">
    <location>
        <position position="170"/>
    </location>
</feature>
<dbReference type="EMBL" id="AGNL01049959">
    <property type="protein sequence ID" value="EJK44260.1"/>
    <property type="molecule type" value="Genomic_DNA"/>
</dbReference>
<organism evidence="2 3">
    <name type="scientific">Thalassiosira oceanica</name>
    <name type="common">Marine diatom</name>
    <dbReference type="NCBI Taxonomy" id="159749"/>
    <lineage>
        <taxon>Eukaryota</taxon>
        <taxon>Sar</taxon>
        <taxon>Stramenopiles</taxon>
        <taxon>Ochrophyta</taxon>
        <taxon>Bacillariophyta</taxon>
        <taxon>Coscinodiscophyceae</taxon>
        <taxon>Thalassiosirophycidae</taxon>
        <taxon>Thalassiosirales</taxon>
        <taxon>Thalassiosiraceae</taxon>
        <taxon>Thalassiosira</taxon>
    </lineage>
</organism>
<keyword evidence="3" id="KW-1185">Reference proteome</keyword>
<name>K0QZ28_THAOC</name>
<feature type="region of interest" description="Disordered" evidence="1">
    <location>
        <begin position="1"/>
        <end position="103"/>
    </location>
</feature>
<dbReference type="AlphaFoldDB" id="K0QZ28"/>
<proteinExistence type="predicted"/>
<feature type="region of interest" description="Disordered" evidence="1">
    <location>
        <begin position="148"/>
        <end position="170"/>
    </location>
</feature>
<gene>
    <name evidence="2" type="ORF">THAOC_37215</name>
</gene>
<evidence type="ECO:0000313" key="2">
    <source>
        <dbReference type="EMBL" id="EJK44260.1"/>
    </source>
</evidence>
<reference evidence="2 3" key="1">
    <citation type="journal article" date="2012" name="Genome Biol.">
        <title>Genome and low-iron response of an oceanic diatom adapted to chronic iron limitation.</title>
        <authorList>
            <person name="Lommer M."/>
            <person name="Specht M."/>
            <person name="Roy A.S."/>
            <person name="Kraemer L."/>
            <person name="Andreson R."/>
            <person name="Gutowska M.A."/>
            <person name="Wolf J."/>
            <person name="Bergner S.V."/>
            <person name="Schilhabel M.B."/>
            <person name="Klostermeier U.C."/>
            <person name="Beiko R.G."/>
            <person name="Rosenstiel P."/>
            <person name="Hippler M."/>
            <person name="Laroche J."/>
        </authorList>
    </citation>
    <scope>NUCLEOTIDE SEQUENCE [LARGE SCALE GENOMIC DNA]</scope>
    <source>
        <strain evidence="2 3">CCMP1005</strain>
    </source>
</reference>
<evidence type="ECO:0000256" key="1">
    <source>
        <dbReference type="SAM" id="MobiDB-lite"/>
    </source>
</evidence>
<dbReference type="Proteomes" id="UP000266841">
    <property type="component" value="Unassembled WGS sequence"/>
</dbReference>
<comment type="caution">
    <text evidence="2">The sequence shown here is derived from an EMBL/GenBank/DDBJ whole genome shotgun (WGS) entry which is preliminary data.</text>
</comment>